<dbReference type="Proteomes" id="UP000229449">
    <property type="component" value="Unassembled WGS sequence"/>
</dbReference>
<dbReference type="GO" id="GO:0006412">
    <property type="term" value="P:translation"/>
    <property type="evidence" value="ECO:0007669"/>
    <property type="project" value="UniProtKB-UniRule"/>
</dbReference>
<dbReference type="GO" id="GO:0022627">
    <property type="term" value="C:cytosolic small ribosomal subunit"/>
    <property type="evidence" value="ECO:0007669"/>
    <property type="project" value="TreeGrafter"/>
</dbReference>
<dbReference type="NCBIfam" id="NF004123">
    <property type="entry name" value="PRK05610.1"/>
    <property type="match status" value="1"/>
</dbReference>
<dbReference type="EMBL" id="PFMA01000076">
    <property type="protein sequence ID" value="PIY93158.1"/>
    <property type="molecule type" value="Genomic_DNA"/>
</dbReference>
<keyword evidence="3 6" id="KW-0694">RNA-binding</keyword>
<comment type="caution">
    <text evidence="7">The sequence shown here is derived from an EMBL/GenBank/DDBJ whole genome shotgun (WGS) entry which is preliminary data.</text>
</comment>
<evidence type="ECO:0000256" key="6">
    <source>
        <dbReference type="HAMAP-Rule" id="MF_01345"/>
    </source>
</evidence>
<reference evidence="8" key="1">
    <citation type="submission" date="2017-09" db="EMBL/GenBank/DDBJ databases">
        <title>Depth-based differentiation of microbial function through sediment-hosted aquifers and enrichment of novel symbionts in the deep terrestrial subsurface.</title>
        <authorList>
            <person name="Probst A.J."/>
            <person name="Ladd B."/>
            <person name="Jarett J.K."/>
            <person name="Geller-Mcgrath D.E."/>
            <person name="Sieber C.M.K."/>
            <person name="Emerson J.B."/>
            <person name="Anantharaman K."/>
            <person name="Thomas B.C."/>
            <person name="Malmstrom R."/>
            <person name="Stieglmeier M."/>
            <person name="Klingl A."/>
            <person name="Woyke T."/>
            <person name="Ryan C.M."/>
            <person name="Banfield J.F."/>
        </authorList>
    </citation>
    <scope>NUCLEOTIDE SEQUENCE [LARGE SCALE GENOMIC DNA]</scope>
</reference>
<keyword evidence="5 6" id="KW-0687">Ribonucleoprotein</keyword>
<sequence>MSDIKTTQQRNFEGEVVSVKESKTIHVVVKTTKMHPKYRKQYIISRKFAVHDEHSRAKLGNLVTFVECRPLSKTKRWTLVNIVK</sequence>
<accession>A0A2M7R8R7</accession>
<dbReference type="PANTHER" id="PTHR10744:SF1">
    <property type="entry name" value="SMALL RIBOSOMAL SUBUNIT PROTEIN US17M"/>
    <property type="match status" value="1"/>
</dbReference>
<dbReference type="SUPFAM" id="SSF50249">
    <property type="entry name" value="Nucleic acid-binding proteins"/>
    <property type="match status" value="1"/>
</dbReference>
<keyword evidence="2 6" id="KW-0699">rRNA-binding</keyword>
<dbReference type="GO" id="GO:0019843">
    <property type="term" value="F:rRNA binding"/>
    <property type="evidence" value="ECO:0007669"/>
    <property type="project" value="UniProtKB-UniRule"/>
</dbReference>
<proteinExistence type="inferred from homology"/>
<dbReference type="HAMAP" id="MF_01345_B">
    <property type="entry name" value="Ribosomal_uS17_B"/>
    <property type="match status" value="1"/>
</dbReference>
<evidence type="ECO:0000313" key="8">
    <source>
        <dbReference type="Proteomes" id="UP000229449"/>
    </source>
</evidence>
<dbReference type="GO" id="GO:0003735">
    <property type="term" value="F:structural constituent of ribosome"/>
    <property type="evidence" value="ECO:0007669"/>
    <property type="project" value="InterPro"/>
</dbReference>
<evidence type="ECO:0000256" key="3">
    <source>
        <dbReference type="ARBA" id="ARBA00022884"/>
    </source>
</evidence>
<gene>
    <name evidence="6" type="primary">rpsQ</name>
    <name evidence="7" type="ORF">COY69_03120</name>
</gene>
<evidence type="ECO:0000313" key="7">
    <source>
        <dbReference type="EMBL" id="PIY93158.1"/>
    </source>
</evidence>
<comment type="similarity">
    <text evidence="1 6">Belongs to the universal ribosomal protein uS17 family.</text>
</comment>
<dbReference type="InterPro" id="IPR000266">
    <property type="entry name" value="Ribosomal_uS17"/>
</dbReference>
<dbReference type="Pfam" id="PF00366">
    <property type="entry name" value="Ribosomal_S17"/>
    <property type="match status" value="1"/>
</dbReference>
<dbReference type="AlphaFoldDB" id="A0A2M7R8R7"/>
<protein>
    <recommendedName>
        <fullName evidence="6">Small ribosomal subunit protein uS17</fullName>
    </recommendedName>
</protein>
<comment type="subunit">
    <text evidence="6">Part of the 30S ribosomal subunit.</text>
</comment>
<organism evidence="7 8">
    <name type="scientific">Candidatus Magasanikbacteria bacterium CG_4_10_14_0_8_um_filter_32_14</name>
    <dbReference type="NCBI Taxonomy" id="1974640"/>
    <lineage>
        <taxon>Bacteria</taxon>
        <taxon>Candidatus Magasanikiibacteriota</taxon>
    </lineage>
</organism>
<evidence type="ECO:0000256" key="2">
    <source>
        <dbReference type="ARBA" id="ARBA00022730"/>
    </source>
</evidence>
<name>A0A2M7R8R7_9BACT</name>
<evidence type="ECO:0000256" key="5">
    <source>
        <dbReference type="ARBA" id="ARBA00023274"/>
    </source>
</evidence>
<comment type="function">
    <text evidence="6">One of the primary rRNA binding proteins, it binds specifically to the 5'-end of 16S ribosomal RNA.</text>
</comment>
<dbReference type="PRINTS" id="PR00973">
    <property type="entry name" value="RIBOSOMALS17"/>
</dbReference>
<dbReference type="Gene3D" id="2.40.50.140">
    <property type="entry name" value="Nucleic acid-binding proteins"/>
    <property type="match status" value="1"/>
</dbReference>
<keyword evidence="4 6" id="KW-0689">Ribosomal protein</keyword>
<evidence type="ECO:0000256" key="1">
    <source>
        <dbReference type="ARBA" id="ARBA00010254"/>
    </source>
</evidence>
<evidence type="ECO:0000256" key="4">
    <source>
        <dbReference type="ARBA" id="ARBA00022980"/>
    </source>
</evidence>
<dbReference type="InterPro" id="IPR012340">
    <property type="entry name" value="NA-bd_OB-fold"/>
</dbReference>
<dbReference type="CDD" id="cd00364">
    <property type="entry name" value="Ribosomal_uS17"/>
    <property type="match status" value="1"/>
</dbReference>
<dbReference type="InterPro" id="IPR019984">
    <property type="entry name" value="Ribosomal_uS17_bact/chlr"/>
</dbReference>
<dbReference type="PANTHER" id="PTHR10744">
    <property type="entry name" value="40S RIBOSOMAL PROTEIN S11 FAMILY MEMBER"/>
    <property type="match status" value="1"/>
</dbReference>